<protein>
    <submittedName>
        <fullName evidence="9">Putative aldouronate transport system permease protein</fullName>
    </submittedName>
</protein>
<evidence type="ECO:0000259" key="8">
    <source>
        <dbReference type="PROSITE" id="PS50928"/>
    </source>
</evidence>
<dbReference type="EMBL" id="VIVK01000001">
    <property type="protein sequence ID" value="TWD83527.1"/>
    <property type="molecule type" value="Genomic_DNA"/>
</dbReference>
<dbReference type="CDD" id="cd06261">
    <property type="entry name" value="TM_PBP2"/>
    <property type="match status" value="1"/>
</dbReference>
<evidence type="ECO:0000256" key="5">
    <source>
        <dbReference type="ARBA" id="ARBA00022989"/>
    </source>
</evidence>
<feature type="transmembrane region" description="Helical" evidence="7">
    <location>
        <begin position="144"/>
        <end position="165"/>
    </location>
</feature>
<feature type="transmembrane region" description="Helical" evidence="7">
    <location>
        <begin position="116"/>
        <end position="138"/>
    </location>
</feature>
<dbReference type="GO" id="GO:0005886">
    <property type="term" value="C:plasma membrane"/>
    <property type="evidence" value="ECO:0007669"/>
    <property type="project" value="UniProtKB-SubCell"/>
</dbReference>
<keyword evidence="5 7" id="KW-1133">Transmembrane helix</keyword>
<organism evidence="9 10">
    <name type="scientific">Kribbella amoyensis</name>
    <dbReference type="NCBI Taxonomy" id="996641"/>
    <lineage>
        <taxon>Bacteria</taxon>
        <taxon>Bacillati</taxon>
        <taxon>Actinomycetota</taxon>
        <taxon>Actinomycetes</taxon>
        <taxon>Propionibacteriales</taxon>
        <taxon>Kribbellaceae</taxon>
        <taxon>Kribbella</taxon>
    </lineage>
</organism>
<comment type="similarity">
    <text evidence="7">Belongs to the binding-protein-dependent transport system permease family.</text>
</comment>
<dbReference type="RefSeq" id="WP_145810175.1">
    <property type="nucleotide sequence ID" value="NZ_VIVK01000001.1"/>
</dbReference>
<feature type="transmembrane region" description="Helical" evidence="7">
    <location>
        <begin position="79"/>
        <end position="104"/>
    </location>
</feature>
<feature type="domain" description="ABC transmembrane type-1" evidence="8">
    <location>
        <begin position="78"/>
        <end position="279"/>
    </location>
</feature>
<proteinExistence type="inferred from homology"/>
<evidence type="ECO:0000256" key="1">
    <source>
        <dbReference type="ARBA" id="ARBA00004651"/>
    </source>
</evidence>
<name>A0A561BXD7_9ACTN</name>
<dbReference type="AlphaFoldDB" id="A0A561BXD7"/>
<evidence type="ECO:0000256" key="6">
    <source>
        <dbReference type="ARBA" id="ARBA00023136"/>
    </source>
</evidence>
<keyword evidence="6 7" id="KW-0472">Membrane</keyword>
<keyword evidence="2 7" id="KW-0813">Transport</keyword>
<feature type="transmembrane region" description="Helical" evidence="7">
    <location>
        <begin position="260"/>
        <end position="278"/>
    </location>
</feature>
<reference evidence="9 10" key="1">
    <citation type="submission" date="2019-06" db="EMBL/GenBank/DDBJ databases">
        <title>Sequencing the genomes of 1000 actinobacteria strains.</title>
        <authorList>
            <person name="Klenk H.-P."/>
        </authorList>
    </citation>
    <scope>NUCLEOTIDE SEQUENCE [LARGE SCALE GENOMIC DNA]</scope>
    <source>
        <strain evidence="9 10">DSM 24683</strain>
    </source>
</reference>
<dbReference type="PANTHER" id="PTHR43744:SF9">
    <property type="entry name" value="POLYGALACTURONAN_RHAMNOGALACTURONAN TRANSPORT SYSTEM PERMEASE PROTEIN YTCP"/>
    <property type="match status" value="1"/>
</dbReference>
<dbReference type="SUPFAM" id="SSF161098">
    <property type="entry name" value="MetI-like"/>
    <property type="match status" value="1"/>
</dbReference>
<evidence type="ECO:0000256" key="4">
    <source>
        <dbReference type="ARBA" id="ARBA00022692"/>
    </source>
</evidence>
<gene>
    <name evidence="9" type="ORF">FB561_4691</name>
</gene>
<feature type="transmembrane region" description="Helical" evidence="7">
    <location>
        <begin position="20"/>
        <end position="41"/>
    </location>
</feature>
<accession>A0A561BXD7</accession>
<evidence type="ECO:0000256" key="3">
    <source>
        <dbReference type="ARBA" id="ARBA00022475"/>
    </source>
</evidence>
<dbReference type="Proteomes" id="UP000318380">
    <property type="component" value="Unassembled WGS sequence"/>
</dbReference>
<dbReference type="OrthoDB" id="9810086at2"/>
<dbReference type="PANTHER" id="PTHR43744">
    <property type="entry name" value="ABC TRANSPORTER PERMEASE PROTEIN MG189-RELATED-RELATED"/>
    <property type="match status" value="1"/>
</dbReference>
<evidence type="ECO:0000313" key="10">
    <source>
        <dbReference type="Proteomes" id="UP000318380"/>
    </source>
</evidence>
<dbReference type="Pfam" id="PF00528">
    <property type="entry name" value="BPD_transp_1"/>
    <property type="match status" value="1"/>
</dbReference>
<keyword evidence="3" id="KW-1003">Cell membrane</keyword>
<dbReference type="Gene3D" id="1.10.3720.10">
    <property type="entry name" value="MetI-like"/>
    <property type="match status" value="1"/>
</dbReference>
<feature type="transmembrane region" description="Helical" evidence="7">
    <location>
        <begin position="186"/>
        <end position="208"/>
    </location>
</feature>
<dbReference type="GO" id="GO:0055085">
    <property type="term" value="P:transmembrane transport"/>
    <property type="evidence" value="ECO:0007669"/>
    <property type="project" value="InterPro"/>
</dbReference>
<evidence type="ECO:0000313" key="9">
    <source>
        <dbReference type="EMBL" id="TWD83527.1"/>
    </source>
</evidence>
<evidence type="ECO:0000256" key="2">
    <source>
        <dbReference type="ARBA" id="ARBA00022448"/>
    </source>
</evidence>
<dbReference type="PROSITE" id="PS50928">
    <property type="entry name" value="ABC_TM1"/>
    <property type="match status" value="1"/>
</dbReference>
<dbReference type="InterPro" id="IPR000515">
    <property type="entry name" value="MetI-like"/>
</dbReference>
<dbReference type="InterPro" id="IPR035906">
    <property type="entry name" value="MetI-like_sf"/>
</dbReference>
<keyword evidence="10" id="KW-1185">Reference proteome</keyword>
<comment type="caution">
    <text evidence="9">The sequence shown here is derived from an EMBL/GenBank/DDBJ whole genome shotgun (WGS) entry which is preliminary data.</text>
</comment>
<evidence type="ECO:0000256" key="7">
    <source>
        <dbReference type="RuleBase" id="RU363032"/>
    </source>
</evidence>
<sequence length="293" mass="31487">MSRPVWQEKPRPITLAGKGIGLVVTVLLIVLPFWVVIATSLSPDAQVIRNGGWSIWPERLSLDAYRFIFASGVVGHAMAISALVTVIGALASLAATVLLAYALARPGVFGGKPIMLGILVTFLFPAQMIPSFLVVDALGLRNNYAALIAPVLISTFNLVIMRGSFQGLPAELYESARLDGAGDWRVLWNVTLPLSKAVIAVVGFYYAVGYWNRFFNAMLYLDDQNSWPLQPLLRQIVLLGANPDTSMAAGAAELAPQTTTMATVAVAVFPILVAFPLVQRFFAKGVLTGAIKS</sequence>
<keyword evidence="4 7" id="KW-0812">Transmembrane</keyword>
<comment type="subcellular location">
    <subcellularLocation>
        <location evidence="1 7">Cell membrane</location>
        <topology evidence="1 7">Multi-pass membrane protein</topology>
    </subcellularLocation>
</comment>